<evidence type="ECO:0000256" key="1">
    <source>
        <dbReference type="ARBA" id="ARBA00022737"/>
    </source>
</evidence>
<dbReference type="RefSeq" id="WP_173132988.1">
    <property type="nucleotide sequence ID" value="NZ_JABMKX010000006.1"/>
</dbReference>
<dbReference type="Proteomes" id="UP000711047">
    <property type="component" value="Unassembled WGS sequence"/>
</dbReference>
<dbReference type="SUPFAM" id="SSF52777">
    <property type="entry name" value="CoA-dependent acyltransferases"/>
    <property type="match status" value="2"/>
</dbReference>
<dbReference type="PANTHER" id="PTHR45527">
    <property type="entry name" value="NONRIBOSOMAL PEPTIDE SYNTHETASE"/>
    <property type="match status" value="1"/>
</dbReference>
<organism evidence="3 4">
    <name type="scientific">Paenibacillus tritici</name>
    <dbReference type="NCBI Taxonomy" id="1873425"/>
    <lineage>
        <taxon>Bacteria</taxon>
        <taxon>Bacillati</taxon>
        <taxon>Bacillota</taxon>
        <taxon>Bacilli</taxon>
        <taxon>Bacillales</taxon>
        <taxon>Paenibacillaceae</taxon>
        <taxon>Paenibacillus</taxon>
    </lineage>
</organism>
<gene>
    <name evidence="3" type="ORF">HQN87_12240</name>
</gene>
<dbReference type="InterPro" id="IPR001242">
    <property type="entry name" value="Condensation_dom"/>
</dbReference>
<keyword evidence="4" id="KW-1185">Reference proteome</keyword>
<evidence type="ECO:0000313" key="4">
    <source>
        <dbReference type="Proteomes" id="UP000711047"/>
    </source>
</evidence>
<dbReference type="Gene3D" id="3.30.559.10">
    <property type="entry name" value="Chloramphenicol acetyltransferase-like domain"/>
    <property type="match status" value="1"/>
</dbReference>
<keyword evidence="1" id="KW-0677">Repeat</keyword>
<reference evidence="3 4" key="1">
    <citation type="submission" date="2020-05" db="EMBL/GenBank/DDBJ databases">
        <title>Paenibacillus glebae, sp. nov., Paenibacillus humi sp. nov., Paenibacillus pedi sp. nov., Paenibacillus terrestris sp. nov. and Paenibacillus terricola sp. nov., isolated from a forest top soil sample.</title>
        <authorList>
            <person name="Qi S."/>
            <person name="Carlier A."/>
            <person name="Cnockaert M."/>
            <person name="Vandamme P."/>
        </authorList>
    </citation>
    <scope>NUCLEOTIDE SEQUENCE [LARGE SCALE GENOMIC DNA]</scope>
    <source>
        <strain evidence="3 4">LMG 29502</strain>
    </source>
</reference>
<dbReference type="EMBL" id="JABMKX010000006">
    <property type="protein sequence ID" value="NQX46103.1"/>
    <property type="molecule type" value="Genomic_DNA"/>
</dbReference>
<dbReference type="Pfam" id="PF00668">
    <property type="entry name" value="Condensation"/>
    <property type="match status" value="1"/>
</dbReference>
<evidence type="ECO:0000313" key="3">
    <source>
        <dbReference type="EMBL" id="NQX46103.1"/>
    </source>
</evidence>
<dbReference type="PANTHER" id="PTHR45527:SF1">
    <property type="entry name" value="FATTY ACID SYNTHASE"/>
    <property type="match status" value="1"/>
</dbReference>
<protein>
    <recommendedName>
        <fullName evidence="2">Condensation domain-containing protein</fullName>
    </recommendedName>
</protein>
<proteinExistence type="predicted"/>
<evidence type="ECO:0000259" key="2">
    <source>
        <dbReference type="Pfam" id="PF00668"/>
    </source>
</evidence>
<comment type="caution">
    <text evidence="3">The sequence shown here is derived from an EMBL/GenBank/DDBJ whole genome shotgun (WGS) entry which is preliminary data.</text>
</comment>
<feature type="domain" description="Condensation" evidence="2">
    <location>
        <begin position="2"/>
        <end position="402"/>
    </location>
</feature>
<accession>A0ABX2DN74</accession>
<name>A0ABX2DN74_9BACL</name>
<dbReference type="Gene3D" id="3.30.559.30">
    <property type="entry name" value="Nonribosomal peptide synthetase, condensation domain"/>
    <property type="match status" value="1"/>
</dbReference>
<dbReference type="InterPro" id="IPR023213">
    <property type="entry name" value="CAT-like_dom_sf"/>
</dbReference>
<sequence length="429" mass="49308">MFIEQLKNADSLVNNITMIWKLSSEPDLQKLRSAIKRTIKRHAILHASFFLMNGEVYQKLNNLNVDILTVQQDGRTLGTIISELIHPYNLSIPPLYKVIIVQAGDGTSTVIFDLHHIVTDGTSNVILMKEIQCLYQKGTLTALDKDYIDYVKWQQEFKENQVVQDQKMYWMKQFEQPLPKLHRKNGNAGGNNVKATLYNDRITEEEYFILKEISVAYKASIFNVLLTVFMIVLSKINHNQDVTVGVPVSGRERSPSEGVVGPFINTLALRNQIHPNHSFAEILGQVKQNSLEAFKNQDYPFDELIQFLNQQNGYQESYIRSLFIYQNMTAASDSVTYPLEDYQVYFHHQSNYDLSFEATPVKNSLQLRLIYKNSCYSQEEVVEAVQRIHEVIDVLHDTAKQKQPVNVFLSFGETEGAAALDTDEIYFDF</sequence>